<proteinExistence type="predicted"/>
<dbReference type="PANTHER" id="PTHR40743:SF1">
    <property type="entry name" value="POSSIBLE GLYCOSYLTRANSFERASE"/>
    <property type="match status" value="1"/>
</dbReference>
<dbReference type="PANTHER" id="PTHR40743">
    <property type="entry name" value="NUCLEOTIDE-DIPHOSPHO-SUGAR TRANSFERASE CONTAINING PROTEIN"/>
    <property type="match status" value="1"/>
</dbReference>
<accession>A0A7S3PM67</accession>
<reference evidence="1" key="1">
    <citation type="submission" date="2021-01" db="EMBL/GenBank/DDBJ databases">
        <authorList>
            <person name="Corre E."/>
            <person name="Pelletier E."/>
            <person name="Niang G."/>
            <person name="Scheremetjew M."/>
            <person name="Finn R."/>
            <person name="Kale V."/>
            <person name="Holt S."/>
            <person name="Cochrane G."/>
            <person name="Meng A."/>
            <person name="Brown T."/>
            <person name="Cohen L."/>
        </authorList>
    </citation>
    <scope>NUCLEOTIDE SEQUENCE</scope>
    <source>
        <strain evidence="1">GSBS06</strain>
    </source>
</reference>
<evidence type="ECO:0000313" key="1">
    <source>
        <dbReference type="EMBL" id="CAE0443977.1"/>
    </source>
</evidence>
<dbReference type="AlphaFoldDB" id="A0A7S3PM67"/>
<organism evidence="1">
    <name type="scientific">Aplanochytrium stocchinoi</name>
    <dbReference type="NCBI Taxonomy" id="215587"/>
    <lineage>
        <taxon>Eukaryota</taxon>
        <taxon>Sar</taxon>
        <taxon>Stramenopiles</taxon>
        <taxon>Bigyra</taxon>
        <taxon>Labyrinthulomycetes</taxon>
        <taxon>Thraustochytrida</taxon>
        <taxon>Thraustochytriidae</taxon>
        <taxon>Aplanochytrium</taxon>
    </lineage>
</organism>
<gene>
    <name evidence="1" type="ORF">ASTO00021_LOCUS14033</name>
</gene>
<protein>
    <submittedName>
        <fullName evidence="1">Uncharacterized protein</fullName>
    </submittedName>
</protein>
<name>A0A7S3PM67_9STRA</name>
<dbReference type="EMBL" id="HBIN01018398">
    <property type="protein sequence ID" value="CAE0443977.1"/>
    <property type="molecule type" value="Transcribed_RNA"/>
</dbReference>
<sequence length="152" mass="17826">MYTTRLESKLRKNKRFIALSRHVSPFCGELKDYKGIPDLCHHYIGSHDAFMFEVPVERSIADQLDFTQDVGHSTENRVIWEFQHHDYLSFNPCEVIQAYHYHCSGERRYKNRGKMVSRAKYNNGTRKHGYVNPSRWSKYISCPLPLGSGLNL</sequence>